<reference evidence="2 4" key="1">
    <citation type="journal article" date="2014" name="BMC Genomics">
        <title>The genome of the intracellular bacterium of the coastal bivalve, Solemya velum: a blueprint for thriving in and out of symbiosis.</title>
        <authorList>
            <person name="Dmytrenko O."/>
            <person name="Russell S.L."/>
            <person name="Loo W.T."/>
            <person name="Fontanez K.M."/>
            <person name="Liao L."/>
            <person name="Roeselers G."/>
            <person name="Sharma R."/>
            <person name="Stewart F.J."/>
            <person name="Newton I.L."/>
            <person name="Woyke T."/>
            <person name="Wu D."/>
            <person name="Lang J.M."/>
            <person name="Eisen J.A."/>
            <person name="Cavanaugh C.M."/>
        </authorList>
    </citation>
    <scope>NUCLEOTIDE SEQUENCE [LARGE SCALE GENOMIC DNA]</scope>
    <source>
        <strain evidence="2 4">WH</strain>
    </source>
</reference>
<keyword evidence="1" id="KW-0732">Signal</keyword>
<evidence type="ECO:0000313" key="4">
    <source>
        <dbReference type="Proteomes" id="UP000030856"/>
    </source>
</evidence>
<comment type="caution">
    <text evidence="2">The sequence shown here is derived from an EMBL/GenBank/DDBJ whole genome shotgun (WGS) entry which is preliminary data.</text>
</comment>
<evidence type="ECO:0000313" key="2">
    <source>
        <dbReference type="EMBL" id="KHF24438.1"/>
    </source>
</evidence>
<evidence type="ECO:0000313" key="3">
    <source>
        <dbReference type="EMBL" id="OOY34929.1"/>
    </source>
</evidence>
<dbReference type="RefSeq" id="WP_043118609.1">
    <property type="nucleotide sequence ID" value="NZ_JRAA01000003.1"/>
</dbReference>
<dbReference type="AlphaFoldDB" id="A0A0B0H2K8"/>
<dbReference type="Proteomes" id="UP000190962">
    <property type="component" value="Unassembled WGS sequence"/>
</dbReference>
<organism evidence="2 4">
    <name type="scientific">Solemya velum gill symbiont</name>
    <dbReference type="NCBI Taxonomy" id="2340"/>
    <lineage>
        <taxon>Bacteria</taxon>
        <taxon>Pseudomonadati</taxon>
        <taxon>Pseudomonadota</taxon>
        <taxon>Gammaproteobacteria</taxon>
        <taxon>sulfur-oxidizing symbionts</taxon>
    </lineage>
</organism>
<evidence type="ECO:0000256" key="1">
    <source>
        <dbReference type="SAM" id="SignalP"/>
    </source>
</evidence>
<proteinExistence type="predicted"/>
<feature type="chain" id="PRO_5010611161" evidence="1">
    <location>
        <begin position="19"/>
        <end position="177"/>
    </location>
</feature>
<dbReference type="EMBL" id="JRAA01000003">
    <property type="protein sequence ID" value="KHF24438.1"/>
    <property type="molecule type" value="Genomic_DNA"/>
</dbReference>
<dbReference type="Proteomes" id="UP000030856">
    <property type="component" value="Unassembled WGS sequence"/>
</dbReference>
<dbReference type="GeneID" id="86991701"/>
<name>A0A0B0H2K8_SOVGS</name>
<evidence type="ECO:0000313" key="5">
    <source>
        <dbReference type="Proteomes" id="UP000190962"/>
    </source>
</evidence>
<accession>A0A0B0H2K8</accession>
<sequence>MRTLLLSIFISFSTCAYALDEDDKNRSLLQWYQGEWQQVNAAGESFYGGCVGRREIANIHAFPNLKYNSTYNGVLLIKASEAKPDHLFFSSALPYINAHYDTSGIQLLVPVKTKSNAVKVPLSIEESGNYMRIHLASEIPGMPYKRYIDFENNQLKFVAYGSPGTENERPYYFSRCP</sequence>
<dbReference type="EMBL" id="MPNX01000009">
    <property type="protein sequence ID" value="OOY34929.1"/>
    <property type="molecule type" value="Genomic_DNA"/>
</dbReference>
<feature type="signal peptide" evidence="1">
    <location>
        <begin position="1"/>
        <end position="18"/>
    </location>
</feature>
<reference evidence="3 5" key="2">
    <citation type="submission" date="2016-11" db="EMBL/GenBank/DDBJ databases">
        <title>Mixed transmission modes and dynamic genome evolution in an obligate animal-bacterial symbiosis.</title>
        <authorList>
            <person name="Russell S.L."/>
            <person name="Corbett-Detig R.B."/>
            <person name="Cavanaugh C.M."/>
        </authorList>
    </citation>
    <scope>NUCLEOTIDE SEQUENCE [LARGE SCALE GENOMIC DNA]</scope>
    <source>
        <strain evidence="3">MA-KB16</strain>
    </source>
</reference>
<protein>
    <submittedName>
        <fullName evidence="2">Uncharacterized protein</fullName>
    </submittedName>
</protein>
<gene>
    <name evidence="3" type="ORF">BOV88_07360</name>
    <name evidence="2" type="ORF">JV46_28220</name>
</gene>
<keyword evidence="4" id="KW-1185">Reference proteome</keyword>